<keyword evidence="5" id="KW-1185">Reference proteome</keyword>
<dbReference type="Proteomes" id="UP001598114">
    <property type="component" value="Unassembled WGS sequence"/>
</dbReference>
<keyword evidence="2" id="KW-0998">Cell outer membrane</keyword>
<evidence type="ECO:0000313" key="4">
    <source>
        <dbReference type="EMBL" id="MFD3276917.1"/>
    </source>
</evidence>
<organism evidence="4 5">
    <name type="scientific">Aquirufa echingensis</name>
    <dbReference type="NCBI Taxonomy" id="3096516"/>
    <lineage>
        <taxon>Bacteria</taxon>
        <taxon>Pseudomonadati</taxon>
        <taxon>Bacteroidota</taxon>
        <taxon>Cytophagia</taxon>
        <taxon>Cytophagales</taxon>
        <taxon>Flectobacillaceae</taxon>
        <taxon>Aquirufa</taxon>
    </lineage>
</organism>
<keyword evidence="2" id="KW-0472">Membrane</keyword>
<dbReference type="Pfam" id="PF07715">
    <property type="entry name" value="Plug"/>
    <property type="match status" value="1"/>
</dbReference>
<dbReference type="InterPro" id="IPR023997">
    <property type="entry name" value="TonB-dep_OMP_SusC/RagA_CS"/>
</dbReference>
<evidence type="ECO:0000256" key="1">
    <source>
        <dbReference type="ARBA" id="ARBA00022729"/>
    </source>
</evidence>
<keyword evidence="2" id="KW-0813">Transport</keyword>
<dbReference type="NCBIfam" id="TIGR04057">
    <property type="entry name" value="SusC_RagA_signa"/>
    <property type="match status" value="1"/>
</dbReference>
<name>A0ABW6D9F1_9BACT</name>
<comment type="caution">
    <text evidence="4">The sequence shown here is derived from an EMBL/GenBank/DDBJ whole genome shotgun (WGS) entry which is preliminary data.</text>
</comment>
<keyword evidence="1" id="KW-0732">Signal</keyword>
<dbReference type="Gene3D" id="2.170.130.10">
    <property type="entry name" value="TonB-dependent receptor, plug domain"/>
    <property type="match status" value="1"/>
</dbReference>
<evidence type="ECO:0000259" key="3">
    <source>
        <dbReference type="Pfam" id="PF07715"/>
    </source>
</evidence>
<dbReference type="InterPro" id="IPR039426">
    <property type="entry name" value="TonB-dep_rcpt-like"/>
</dbReference>
<evidence type="ECO:0000313" key="5">
    <source>
        <dbReference type="Proteomes" id="UP001598114"/>
    </source>
</evidence>
<reference evidence="4 5" key="1">
    <citation type="submission" date="2024-03" db="EMBL/GenBank/DDBJ databases">
        <title>Aquirufa genome sequencing.</title>
        <authorList>
            <person name="Pitt A."/>
            <person name="Hahn M.W."/>
        </authorList>
    </citation>
    <scope>NUCLEOTIDE SEQUENCE [LARGE SCALE GENOMIC DNA]</scope>
    <source>
        <strain evidence="4 5">PLAD-142S6K</strain>
    </source>
</reference>
<gene>
    <name evidence="4" type="ORF">SKC38_11825</name>
</gene>
<accession>A0ABW6D9F1</accession>
<comment type="subcellular location">
    <subcellularLocation>
        <location evidence="2">Cell outer membrane</location>
        <topology evidence="2">Multi-pass membrane protein</topology>
    </subcellularLocation>
</comment>
<keyword evidence="2" id="KW-1134">Transmembrane beta strand</keyword>
<comment type="similarity">
    <text evidence="2">Belongs to the TonB-dependent receptor family.</text>
</comment>
<protein>
    <submittedName>
        <fullName evidence="4">TonB-dependent receptor plug domain-containing protein</fullName>
    </submittedName>
</protein>
<keyword evidence="2" id="KW-0812">Transmembrane</keyword>
<feature type="domain" description="TonB-dependent receptor plug" evidence="3">
    <location>
        <begin position="105"/>
        <end position="203"/>
    </location>
</feature>
<dbReference type="InterPro" id="IPR037066">
    <property type="entry name" value="Plug_dom_sf"/>
</dbReference>
<dbReference type="SUPFAM" id="SSF56935">
    <property type="entry name" value="Porins"/>
    <property type="match status" value="1"/>
</dbReference>
<keyword evidence="4" id="KW-0675">Receptor</keyword>
<sequence length="255" mass="28269">MKKLGLLLLISFHSWAQTQDPSVLFLRYFSNQNQRIEIKRDTLWVYWFEAADEKNPLEFRDTSAIDLRQIAEVKIIKGKNAAGQRGIGLQIYPFEARNEDRNALSQTIDAQKLNQTNVSSVAQKLQGQASGVTVGNDNSPGGGAMVRIRGIGSINANSPLYVVDGVALQGNINSINPNDIASVQVLKDPSQTALYGVRGANGVIVISTLRNAENVNKIPKNILLPLTIWHWDINRKSAISKNQVKEAIEFLRNHK</sequence>
<proteinExistence type="inferred from homology"/>
<dbReference type="PROSITE" id="PS52016">
    <property type="entry name" value="TONB_DEPENDENT_REC_3"/>
    <property type="match status" value="1"/>
</dbReference>
<evidence type="ECO:0000256" key="2">
    <source>
        <dbReference type="PROSITE-ProRule" id="PRU01360"/>
    </source>
</evidence>
<dbReference type="PANTHER" id="PTHR30069:SF29">
    <property type="entry name" value="HEMOGLOBIN AND HEMOGLOBIN-HAPTOGLOBIN-BINDING PROTEIN 1-RELATED"/>
    <property type="match status" value="1"/>
</dbReference>
<dbReference type="RefSeq" id="WP_377977351.1">
    <property type="nucleotide sequence ID" value="NZ_JBBKYA010000006.1"/>
</dbReference>
<dbReference type="EMBL" id="JBBKYA010000006">
    <property type="protein sequence ID" value="MFD3276917.1"/>
    <property type="molecule type" value="Genomic_DNA"/>
</dbReference>
<dbReference type="InterPro" id="IPR012910">
    <property type="entry name" value="Plug_dom"/>
</dbReference>
<dbReference type="PANTHER" id="PTHR30069">
    <property type="entry name" value="TONB-DEPENDENT OUTER MEMBRANE RECEPTOR"/>
    <property type="match status" value="1"/>
</dbReference>